<dbReference type="RefSeq" id="XP_028867565.1">
    <property type="nucleotide sequence ID" value="XM_029011732.1"/>
</dbReference>
<comment type="similarity">
    <text evidence="1">Belongs to the CKS family.</text>
</comment>
<dbReference type="AlphaFoldDB" id="A0A2H6KEA1"/>
<keyword evidence="3" id="KW-0418">Kinase</keyword>
<evidence type="ECO:0000313" key="4">
    <source>
        <dbReference type="Proteomes" id="UP000236319"/>
    </source>
</evidence>
<proteinExistence type="inferred from homology"/>
<dbReference type="VEuPathDB" id="PiroplasmaDB:BOVATA_028150"/>
<comment type="function">
    <text evidence="1">Binds to the catalytic subunit of the cyclin dependent kinases and is essential for their biological function.</text>
</comment>
<dbReference type="SMART" id="SM01084">
    <property type="entry name" value="CKS"/>
    <property type="match status" value="1"/>
</dbReference>
<dbReference type="InterPro" id="IPR045864">
    <property type="entry name" value="aa-tRNA-synth_II/BPL/LPL"/>
</dbReference>
<dbReference type="Gene3D" id="3.30.170.10">
    <property type="entry name" value="Cyclin-dependent kinase, regulatory subunit"/>
    <property type="match status" value="1"/>
</dbReference>
<keyword evidence="1" id="KW-0131">Cell cycle</keyword>
<organism evidence="3 4">
    <name type="scientific">Babesia ovata</name>
    <dbReference type="NCBI Taxonomy" id="189622"/>
    <lineage>
        <taxon>Eukaryota</taxon>
        <taxon>Sar</taxon>
        <taxon>Alveolata</taxon>
        <taxon>Apicomplexa</taxon>
        <taxon>Aconoidasida</taxon>
        <taxon>Piroplasmida</taxon>
        <taxon>Babesiidae</taxon>
        <taxon>Babesia</taxon>
    </lineage>
</organism>
<dbReference type="GO" id="GO:0051301">
    <property type="term" value="P:cell division"/>
    <property type="evidence" value="ECO:0007669"/>
    <property type="project" value="UniProtKB-UniRule"/>
</dbReference>
<dbReference type="Pfam" id="PF01111">
    <property type="entry name" value="CKS"/>
    <property type="match status" value="1"/>
</dbReference>
<protein>
    <recommendedName>
        <fullName evidence="1">Cyclin-dependent kinases regulatory subunit</fullName>
    </recommendedName>
</protein>
<sequence length="558" mass="63011">MMGEEVCLQGAALGHGIDVASDIEEDGFSGKTFFMSAKDCIDGYCIQPGKGTFVLPKHIRLARGCYAKASDADREADVLDLHSPIHKNKRGRNSHYSFWSRVDAGEIKIQRTLDEWRLSAAATPTYEVHKNISNYEISTTNLGDYPYKSTPFGDVYYSPRYSDHKYTYRFVILTKGVRNEAHRILKNCGAHFLTEAQIIHQLGIDLSPGWEHFMVYRNRLDELILRRPFVARYAVGFAAEHIIDMTGVARWIELLSKQKQRCFYVFQLDGIGILRQLLFEEFLYRKVAPVAGNCAFFLVNNHSRTGTKAVVMGLAGKAHQFVRDVNETKSRGITIIRRFTGGGTVIVDECSVNTSLIASTQLAKDISPTDICRWSYDNVFRGCGIFNQKFKCIEGDFVVEDLTKLDSNDGSEIRDPAQSSHIYKVAGNSQAFNNKAFVHHSVFPWSISPLISQVLLRPTKMPKYRDGRDHISFVRSVRKALDPDQCLNTVDEFEEMLCKCAGLKLSNELDRRAHVRVSVDRKATDDIDKIFQNDSTHLSEAFIDDAIATLESPATMIV</sequence>
<gene>
    <name evidence="3" type="ORF">BOVATA_028150</name>
</gene>
<dbReference type="InterPro" id="IPR000789">
    <property type="entry name" value="Cyclin-dep_kinase_reg-sub"/>
</dbReference>
<dbReference type="PANTHER" id="PTHR43506:SF1">
    <property type="entry name" value="BPL_LPL CATALYTIC DOMAIN-CONTAINING PROTEIN"/>
    <property type="match status" value="1"/>
</dbReference>
<evidence type="ECO:0000313" key="3">
    <source>
        <dbReference type="EMBL" id="GBE61322.1"/>
    </source>
</evidence>
<dbReference type="Pfam" id="PF21948">
    <property type="entry name" value="LplA-B_cat"/>
    <property type="match status" value="1"/>
</dbReference>
<feature type="domain" description="BPL/LPL catalytic" evidence="2">
    <location>
        <begin position="276"/>
        <end position="494"/>
    </location>
</feature>
<keyword evidence="4" id="KW-1185">Reference proteome</keyword>
<dbReference type="GeneID" id="39875092"/>
<name>A0A2H6KEA1_9APIC</name>
<dbReference type="Proteomes" id="UP000236319">
    <property type="component" value="Unassembled WGS sequence"/>
</dbReference>
<dbReference type="OrthoDB" id="201621at2759"/>
<evidence type="ECO:0000259" key="2">
    <source>
        <dbReference type="Pfam" id="PF21948"/>
    </source>
</evidence>
<comment type="caution">
    <text evidence="3">The sequence shown here is derived from an EMBL/GenBank/DDBJ whole genome shotgun (WGS) entry which is preliminary data.</text>
</comment>
<dbReference type="GO" id="GO:0016538">
    <property type="term" value="F:cyclin-dependent protein serine/threonine kinase regulator activity"/>
    <property type="evidence" value="ECO:0007669"/>
    <property type="project" value="InterPro"/>
</dbReference>
<dbReference type="GO" id="GO:0016301">
    <property type="term" value="F:kinase activity"/>
    <property type="evidence" value="ECO:0007669"/>
    <property type="project" value="UniProtKB-KW"/>
</dbReference>
<keyword evidence="3" id="KW-0808">Transferase</keyword>
<dbReference type="InterPro" id="IPR053264">
    <property type="entry name" value="Lipoate-ligase_2_inactive"/>
</dbReference>
<dbReference type="InterPro" id="IPR004143">
    <property type="entry name" value="BPL_LPL_catalytic"/>
</dbReference>
<keyword evidence="1" id="KW-0132">Cell division</keyword>
<dbReference type="InterPro" id="IPR036858">
    <property type="entry name" value="Cyclin-dep_kinase_reg-sub_sf"/>
</dbReference>
<accession>A0A2H6KEA1</accession>
<reference evidence="3 4" key="1">
    <citation type="journal article" date="2017" name="BMC Genomics">
        <title>Whole-genome assembly of Babesia ovata and comparative genomics between closely related pathogens.</title>
        <authorList>
            <person name="Yamagishi J."/>
            <person name="Asada M."/>
            <person name="Hakimi H."/>
            <person name="Tanaka T.Q."/>
            <person name="Sugimoto C."/>
            <person name="Kawazu S."/>
        </authorList>
    </citation>
    <scope>NUCLEOTIDE SEQUENCE [LARGE SCALE GENOMIC DNA]</scope>
    <source>
        <strain evidence="3 4">Miyake</strain>
    </source>
</reference>
<dbReference type="Gene3D" id="3.30.930.10">
    <property type="entry name" value="Bira Bifunctional Protein, Domain 2"/>
    <property type="match status" value="1"/>
</dbReference>
<dbReference type="EMBL" id="BDSA01000003">
    <property type="protein sequence ID" value="GBE61322.1"/>
    <property type="molecule type" value="Genomic_DNA"/>
</dbReference>
<evidence type="ECO:0000256" key="1">
    <source>
        <dbReference type="RuleBase" id="RU311113"/>
    </source>
</evidence>
<dbReference type="SUPFAM" id="SSF55681">
    <property type="entry name" value="Class II aaRS and biotin synthetases"/>
    <property type="match status" value="1"/>
</dbReference>
<dbReference type="PANTHER" id="PTHR43506">
    <property type="entry name" value="BIOTIN/LIPOATE A/B PROTEIN LIGASE FAMILY"/>
    <property type="match status" value="1"/>
</dbReference>
<dbReference type="SUPFAM" id="SSF55637">
    <property type="entry name" value="Cell cycle regulatory proteins"/>
    <property type="match status" value="1"/>
</dbReference>